<keyword evidence="2 5" id="KW-0812">Transmembrane</keyword>
<dbReference type="InterPro" id="IPR006603">
    <property type="entry name" value="PQ-loop_rpt"/>
</dbReference>
<dbReference type="RefSeq" id="XP_003674861.1">
    <property type="nucleotide sequence ID" value="XM_003674813.1"/>
</dbReference>
<dbReference type="GeneID" id="96902047"/>
<gene>
    <name evidence="6" type="primary">NCAS0B04040</name>
    <name evidence="6" type="ordered locus">NCAS_0B04040</name>
</gene>
<dbReference type="InParanoid" id="G0VA03"/>
<dbReference type="HOGENOM" id="CLU_040201_4_0_1"/>
<accession>G0VA03</accession>
<feature type="transmembrane region" description="Helical" evidence="5">
    <location>
        <begin position="95"/>
        <end position="119"/>
    </location>
</feature>
<name>G0VA03_NAUCA</name>
<dbReference type="PANTHER" id="PTHR16201:SF37">
    <property type="entry name" value="PQ-LOOP REPEAT-CONTAINING PROTEIN"/>
    <property type="match status" value="1"/>
</dbReference>
<dbReference type="OrthoDB" id="407617at2759"/>
<keyword evidence="4 5" id="KW-0472">Membrane</keyword>
<dbReference type="OMA" id="IDWNGAF"/>
<sequence length="321" mass="35841">MISERAATALATVSTICWCVQLIPQIYSNWKRKDCTGLPPVMMFLWVISGIPFAIYFCVSKGNVTLQVQPHLFMFFCGISFVQTCYYPPTKLPVWKIIVIVSLIIATDIGMEVGFILWLRPLYSRGIHWPDLIFGIIATILLAVGLLPPYFELAKRKGRVVGINFLFLFIDSLGAWLAIASVIVGNMDTMGIILYAFIAGMELGIFASHFIWCCRFKWFSKNKFVDDEEQKEGNSTQEKEELSEKNQHEIENLKGTVGMERGGTTIQELSEEDLADDVNSSFSDDIGVPDISERATVLGSVHAVHGVILKREPTTTGAITV</sequence>
<dbReference type="InterPro" id="IPR051415">
    <property type="entry name" value="LAAT-1"/>
</dbReference>
<protein>
    <recommendedName>
        <fullName evidence="8">YDR090C</fullName>
    </recommendedName>
</protein>
<evidence type="ECO:0000313" key="6">
    <source>
        <dbReference type="EMBL" id="CCC68488.1"/>
    </source>
</evidence>
<proteinExistence type="predicted"/>
<reference evidence="6 7" key="1">
    <citation type="journal article" date="2011" name="Proc. Natl. Acad. Sci. U.S.A.">
        <title>Evolutionary erosion of yeast sex chromosomes by mating-type switching accidents.</title>
        <authorList>
            <person name="Gordon J.L."/>
            <person name="Armisen D."/>
            <person name="Proux-Wera E."/>
            <person name="Oheigeartaigh S.S."/>
            <person name="Byrne K.P."/>
            <person name="Wolfe K.H."/>
        </authorList>
    </citation>
    <scope>NUCLEOTIDE SEQUENCE [LARGE SCALE GENOMIC DNA]</scope>
    <source>
        <strain evidence="7">ATCC 76901 / BCRC 22586 / CBS 4309 / NBRC 1992 / NRRL Y-12630</strain>
    </source>
</reference>
<dbReference type="eggNOG" id="KOG2913">
    <property type="taxonomic scope" value="Eukaryota"/>
</dbReference>
<feature type="transmembrane region" description="Helical" evidence="5">
    <location>
        <begin position="38"/>
        <end position="59"/>
    </location>
</feature>
<evidence type="ECO:0000256" key="3">
    <source>
        <dbReference type="ARBA" id="ARBA00022989"/>
    </source>
</evidence>
<dbReference type="SMART" id="SM00679">
    <property type="entry name" value="CTNS"/>
    <property type="match status" value="2"/>
</dbReference>
<dbReference type="PANTHER" id="PTHR16201">
    <property type="entry name" value="SEVEN TRANSMEMBRANE PROTEIN 1-RELATED"/>
    <property type="match status" value="1"/>
</dbReference>
<keyword evidence="7" id="KW-1185">Reference proteome</keyword>
<evidence type="ECO:0008006" key="8">
    <source>
        <dbReference type="Google" id="ProtNLM"/>
    </source>
</evidence>
<dbReference type="FunFam" id="1.20.1280.290:FF:000024">
    <property type="entry name" value="Putative membrane protein"/>
    <property type="match status" value="1"/>
</dbReference>
<comment type="subcellular location">
    <subcellularLocation>
        <location evidence="1">Membrane</location>
        <topology evidence="1">Multi-pass membrane protein</topology>
    </subcellularLocation>
</comment>
<feature type="transmembrane region" description="Helical" evidence="5">
    <location>
        <begin position="131"/>
        <end position="151"/>
    </location>
</feature>
<dbReference type="Proteomes" id="UP000001640">
    <property type="component" value="Chromosome 2"/>
</dbReference>
<dbReference type="GO" id="GO:0005886">
    <property type="term" value="C:plasma membrane"/>
    <property type="evidence" value="ECO:0007669"/>
    <property type="project" value="EnsemblFungi"/>
</dbReference>
<evidence type="ECO:0000256" key="1">
    <source>
        <dbReference type="ARBA" id="ARBA00004141"/>
    </source>
</evidence>
<feature type="transmembrane region" description="Helical" evidence="5">
    <location>
        <begin position="71"/>
        <end position="89"/>
    </location>
</feature>
<evidence type="ECO:0000256" key="2">
    <source>
        <dbReference type="ARBA" id="ARBA00022692"/>
    </source>
</evidence>
<evidence type="ECO:0000313" key="7">
    <source>
        <dbReference type="Proteomes" id="UP000001640"/>
    </source>
</evidence>
<dbReference type="KEGG" id="ncs:NCAS_0B04040"/>
<dbReference type="Pfam" id="PF04193">
    <property type="entry name" value="PQ-loop"/>
    <property type="match status" value="1"/>
</dbReference>
<feature type="transmembrane region" description="Helical" evidence="5">
    <location>
        <begin position="192"/>
        <end position="212"/>
    </location>
</feature>
<dbReference type="Gene3D" id="1.20.1280.290">
    <property type="match status" value="1"/>
</dbReference>
<dbReference type="EMBL" id="HE576753">
    <property type="protein sequence ID" value="CCC68488.1"/>
    <property type="molecule type" value="Genomic_DNA"/>
</dbReference>
<reference key="2">
    <citation type="submission" date="2011-08" db="EMBL/GenBank/DDBJ databases">
        <title>Genome sequence of Naumovozyma castellii.</title>
        <authorList>
            <person name="Gordon J.L."/>
            <person name="Armisen D."/>
            <person name="Proux-Wera E."/>
            <person name="OhEigeartaigh S.S."/>
            <person name="Byrne K.P."/>
            <person name="Wolfe K.H."/>
        </authorList>
    </citation>
    <scope>NUCLEOTIDE SEQUENCE</scope>
    <source>
        <strain>Type strain:CBS 4309</strain>
    </source>
</reference>
<evidence type="ECO:0000256" key="4">
    <source>
        <dbReference type="ARBA" id="ARBA00023136"/>
    </source>
</evidence>
<dbReference type="AlphaFoldDB" id="G0VA03"/>
<keyword evidence="3 5" id="KW-1133">Transmembrane helix</keyword>
<feature type="transmembrane region" description="Helical" evidence="5">
    <location>
        <begin position="163"/>
        <end position="185"/>
    </location>
</feature>
<evidence type="ECO:0000256" key="5">
    <source>
        <dbReference type="SAM" id="Phobius"/>
    </source>
</evidence>
<organism evidence="6 7">
    <name type="scientific">Naumovozyma castellii</name>
    <name type="common">Yeast</name>
    <name type="synonym">Saccharomyces castellii</name>
    <dbReference type="NCBI Taxonomy" id="27288"/>
    <lineage>
        <taxon>Eukaryota</taxon>
        <taxon>Fungi</taxon>
        <taxon>Dikarya</taxon>
        <taxon>Ascomycota</taxon>
        <taxon>Saccharomycotina</taxon>
        <taxon>Saccharomycetes</taxon>
        <taxon>Saccharomycetales</taxon>
        <taxon>Saccharomycetaceae</taxon>
        <taxon>Naumovozyma</taxon>
    </lineage>
</organism>